<accession>A0A6S6UB99</accession>
<evidence type="ECO:0000259" key="7">
    <source>
        <dbReference type="Pfam" id="PF05922"/>
    </source>
</evidence>
<dbReference type="GO" id="GO:0006508">
    <property type="term" value="P:proteolysis"/>
    <property type="evidence" value="ECO:0007669"/>
    <property type="project" value="UniProtKB-KW"/>
</dbReference>
<dbReference type="PROSITE" id="PS51257">
    <property type="entry name" value="PROKAR_LIPOPROTEIN"/>
    <property type="match status" value="1"/>
</dbReference>
<keyword evidence="3 5" id="KW-0378">Hydrolase</keyword>
<dbReference type="PROSITE" id="PS00137">
    <property type="entry name" value="SUBTILASE_HIS"/>
    <property type="match status" value="1"/>
</dbReference>
<name>A0A6S6UB99_9BACT</name>
<dbReference type="Pfam" id="PF05922">
    <property type="entry name" value="Inhibitor_I9"/>
    <property type="match status" value="1"/>
</dbReference>
<dbReference type="GO" id="GO:0005615">
    <property type="term" value="C:extracellular space"/>
    <property type="evidence" value="ECO:0007669"/>
    <property type="project" value="TreeGrafter"/>
</dbReference>
<comment type="similarity">
    <text evidence="1 5">Belongs to the peptidase S8 family.</text>
</comment>
<dbReference type="Gene3D" id="3.30.70.80">
    <property type="entry name" value="Peptidase S8 propeptide/proteinase inhibitor I9"/>
    <property type="match status" value="1"/>
</dbReference>
<gene>
    <name evidence="8" type="ORF">HELGO_WM21630</name>
</gene>
<dbReference type="GO" id="GO:0004252">
    <property type="term" value="F:serine-type endopeptidase activity"/>
    <property type="evidence" value="ECO:0007669"/>
    <property type="project" value="UniProtKB-UniRule"/>
</dbReference>
<keyword evidence="2 5" id="KW-0645">Protease</keyword>
<sequence>MKGITLVKLFTILTILPLMFQSCTKEAPKQVEDTAEEVVSPVSNEGKVIANQYIVMMKDSEVAPAISYANGSFADRATKSQFMKEKSVVVIDELNNFLISQDINTENVIAYYTAVVSGFAITLTDAEYKKLSESNKIASLEHDREEALPSFTVESTDNGGGRAQTTPCGVTRAGGAVNAGTSRWIWIVDTGIDLDHPDLNVQTAYSRSYVGGNADDCNGHGTHVAGTAAAINNNGGVVGVAAGAPVVAVKVFGCSGGSATSTILSGLNHVANNNYAGDVVNMSLGGYYGNGCANGSSYKSILTALGNEGTRIALAAGNENANANYSAPACINATNVITIASMTCSFGWSSFSNYGRGPCDFIATGSYVYSTYLNGSYATLSGTSMATPHAAGIMQVRNALPRASGQVANRGVYYPVAVR</sequence>
<evidence type="ECO:0000256" key="2">
    <source>
        <dbReference type="ARBA" id="ARBA00022670"/>
    </source>
</evidence>
<dbReference type="InterPro" id="IPR036852">
    <property type="entry name" value="Peptidase_S8/S53_dom_sf"/>
</dbReference>
<dbReference type="SUPFAM" id="SSF52743">
    <property type="entry name" value="Subtilisin-like"/>
    <property type="match status" value="1"/>
</dbReference>
<proteinExistence type="inferred from homology"/>
<feature type="domain" description="Peptidase S8/S53" evidence="6">
    <location>
        <begin position="186"/>
        <end position="394"/>
    </location>
</feature>
<evidence type="ECO:0000256" key="5">
    <source>
        <dbReference type="PROSITE-ProRule" id="PRU01240"/>
    </source>
</evidence>
<dbReference type="Pfam" id="PF00082">
    <property type="entry name" value="Peptidase_S8"/>
    <property type="match status" value="1"/>
</dbReference>
<dbReference type="PANTHER" id="PTHR43806:SF11">
    <property type="entry name" value="CEREVISIN-RELATED"/>
    <property type="match status" value="1"/>
</dbReference>
<dbReference type="PRINTS" id="PR00723">
    <property type="entry name" value="SUBTILISIN"/>
</dbReference>
<feature type="active site" description="Charge relay system" evidence="5">
    <location>
        <position position="189"/>
    </location>
</feature>
<dbReference type="InterPro" id="IPR000209">
    <property type="entry name" value="Peptidase_S8/S53_dom"/>
</dbReference>
<dbReference type="AlphaFoldDB" id="A0A6S6UB99"/>
<dbReference type="EMBL" id="CACVAQ010000403">
    <property type="protein sequence ID" value="CAA6827601.1"/>
    <property type="molecule type" value="Genomic_DNA"/>
</dbReference>
<keyword evidence="4 5" id="KW-0720">Serine protease</keyword>
<evidence type="ECO:0000313" key="8">
    <source>
        <dbReference type="EMBL" id="CAA6827601.1"/>
    </source>
</evidence>
<dbReference type="InterPro" id="IPR023828">
    <property type="entry name" value="Peptidase_S8_Ser-AS"/>
</dbReference>
<dbReference type="PROSITE" id="PS00138">
    <property type="entry name" value="SUBTILASE_SER"/>
    <property type="match status" value="1"/>
</dbReference>
<organism evidence="8">
    <name type="scientific">uncultured Aureispira sp</name>
    <dbReference type="NCBI Taxonomy" id="1331704"/>
    <lineage>
        <taxon>Bacteria</taxon>
        <taxon>Pseudomonadati</taxon>
        <taxon>Bacteroidota</taxon>
        <taxon>Saprospiria</taxon>
        <taxon>Saprospirales</taxon>
        <taxon>Saprospiraceae</taxon>
        <taxon>Aureispira</taxon>
        <taxon>environmental samples</taxon>
    </lineage>
</organism>
<dbReference type="InterPro" id="IPR037045">
    <property type="entry name" value="S8pro/Inhibitor_I9_sf"/>
</dbReference>
<evidence type="ECO:0000256" key="4">
    <source>
        <dbReference type="ARBA" id="ARBA00022825"/>
    </source>
</evidence>
<dbReference type="PROSITE" id="PS51892">
    <property type="entry name" value="SUBTILASE"/>
    <property type="match status" value="1"/>
</dbReference>
<protein>
    <submittedName>
        <fullName evidence="8">S8 family peptidase</fullName>
    </submittedName>
</protein>
<feature type="domain" description="Inhibitor I9" evidence="7">
    <location>
        <begin position="52"/>
        <end position="145"/>
    </location>
</feature>
<evidence type="ECO:0000259" key="6">
    <source>
        <dbReference type="Pfam" id="PF00082"/>
    </source>
</evidence>
<dbReference type="InterPro" id="IPR050131">
    <property type="entry name" value="Peptidase_S8_subtilisin-like"/>
</dbReference>
<reference evidence="8" key="1">
    <citation type="submission" date="2020-01" db="EMBL/GenBank/DDBJ databases">
        <authorList>
            <person name="Meier V. D."/>
            <person name="Meier V D."/>
        </authorList>
    </citation>
    <scope>NUCLEOTIDE SEQUENCE</scope>
    <source>
        <strain evidence="8">HLG_WM_MAG_10</strain>
    </source>
</reference>
<evidence type="ECO:0000256" key="1">
    <source>
        <dbReference type="ARBA" id="ARBA00011073"/>
    </source>
</evidence>
<evidence type="ECO:0000256" key="3">
    <source>
        <dbReference type="ARBA" id="ARBA00022801"/>
    </source>
</evidence>
<feature type="active site" description="Charge relay system" evidence="5">
    <location>
        <position position="384"/>
    </location>
</feature>
<dbReference type="Gene3D" id="3.40.50.200">
    <property type="entry name" value="Peptidase S8/S53 domain"/>
    <property type="match status" value="1"/>
</dbReference>
<dbReference type="InterPro" id="IPR010259">
    <property type="entry name" value="S8pro/Inhibitor_I9"/>
</dbReference>
<dbReference type="InterPro" id="IPR022398">
    <property type="entry name" value="Peptidase_S8_His-AS"/>
</dbReference>
<feature type="active site" description="Charge relay system" evidence="5">
    <location>
        <position position="220"/>
    </location>
</feature>
<dbReference type="InterPro" id="IPR015500">
    <property type="entry name" value="Peptidase_S8_subtilisin-rel"/>
</dbReference>
<dbReference type="PANTHER" id="PTHR43806">
    <property type="entry name" value="PEPTIDASE S8"/>
    <property type="match status" value="1"/>
</dbReference>